<protein>
    <recommendedName>
        <fullName evidence="3">Secreted protein</fullName>
    </recommendedName>
</protein>
<accession>A0A0E0RL53</accession>
<sequence length="147" mass="15806">MPRLSILAGSFVLLAFSGVNAGPCRPSSSTVTTSLETTAAPTEVERLQGLPAILPILPPPPLPRLQQQPSANVPRPLFQRIPVPVKTSRTHTWHPIVSASTSRATPCLTSILARNISVLRVSRSAYPSVHRMLSVVVYSTPRQARSA</sequence>
<reference evidence="2" key="3">
    <citation type="submission" date="2017-01" db="UniProtKB">
        <authorList>
            <consortium name="EnsemblFungi"/>
        </authorList>
    </citation>
    <scope>IDENTIFICATION</scope>
    <source>
        <strain evidence="2">PH-1 / ATCC MYA-4620 / FGSC 9075 / NRRL 31084</strain>
    </source>
</reference>
<name>A0A098CZF4_GIBZE</name>
<feature type="signal peptide" evidence="1">
    <location>
        <begin position="1"/>
        <end position="21"/>
    </location>
</feature>
<organism evidence="2">
    <name type="scientific">Gibberella zeae (strain ATCC MYA-4620 / CBS 123657 / FGSC 9075 / NRRL 31084 / PH-1)</name>
    <name type="common">Wheat head blight fungus</name>
    <name type="synonym">Fusarium graminearum</name>
    <dbReference type="NCBI Taxonomy" id="229533"/>
    <lineage>
        <taxon>Eukaryota</taxon>
        <taxon>Fungi</taxon>
        <taxon>Dikarya</taxon>
        <taxon>Ascomycota</taxon>
        <taxon>Pezizomycotina</taxon>
        <taxon>Sordariomycetes</taxon>
        <taxon>Hypocreomycetidae</taxon>
        <taxon>Hypocreales</taxon>
        <taxon>Nectriaceae</taxon>
        <taxon>Fusarium</taxon>
    </lineage>
</organism>
<proteinExistence type="predicted"/>
<evidence type="ECO:0008006" key="3">
    <source>
        <dbReference type="Google" id="ProtNLM"/>
    </source>
</evidence>
<reference evidence="2" key="1">
    <citation type="journal article" date="2007" name="Science">
        <title>The Fusarium graminearum genome reveals a link between localized polymorphism and pathogen specialization.</title>
        <authorList>
            <person name="Cuomo C.A."/>
            <person name="Gueldener U."/>
            <person name="Xu J.-R."/>
            <person name="Trail F."/>
            <person name="Turgeon B.G."/>
            <person name="Di Pietro A."/>
            <person name="Walton J.D."/>
            <person name="Ma L.-J."/>
            <person name="Baker S.E."/>
            <person name="Rep M."/>
            <person name="Adam G."/>
            <person name="Antoniw J."/>
            <person name="Baldwin T."/>
            <person name="Calvo S.E."/>
            <person name="Chang Y.-L."/>
            <person name="DeCaprio D."/>
            <person name="Gale L.R."/>
            <person name="Gnerre S."/>
            <person name="Goswami R.S."/>
            <person name="Hammond-Kosack K."/>
            <person name="Harris L.J."/>
            <person name="Hilburn K."/>
            <person name="Kennell J.C."/>
            <person name="Kroken S."/>
            <person name="Magnuson J.K."/>
            <person name="Mannhaupt G."/>
            <person name="Mauceli E.W."/>
            <person name="Mewes H.-W."/>
            <person name="Mitterbauer R."/>
            <person name="Muehlbauer G."/>
            <person name="Muensterkoetter M."/>
            <person name="Nelson D."/>
            <person name="O'Donnell K."/>
            <person name="Ouellet T."/>
            <person name="Qi W."/>
            <person name="Quesneville H."/>
            <person name="Roncero M.I.G."/>
            <person name="Seong K.-Y."/>
            <person name="Tetko I.V."/>
            <person name="Urban M."/>
            <person name="Waalwijk C."/>
            <person name="Ward T.J."/>
            <person name="Yao J."/>
            <person name="Birren B.W."/>
            <person name="Kistler H.C."/>
        </authorList>
    </citation>
    <scope>NUCLEOTIDE SEQUENCE [LARGE SCALE GENOMIC DNA]</scope>
    <source>
        <strain evidence="2">PH-1 / ATCC MYA-4620 / FGSC 9075 / NRRL 31084</strain>
    </source>
</reference>
<keyword evidence="1" id="KW-0732">Signal</keyword>
<evidence type="ECO:0000313" key="2">
    <source>
        <dbReference type="EnsemblFungi" id="CEF71978"/>
    </source>
</evidence>
<dbReference type="EnsemblFungi" id="CEF71978">
    <property type="protein sequence ID" value="CEF71978"/>
    <property type="gene ID" value="FGRRES_00129_M"/>
</dbReference>
<feature type="chain" id="PRO_5009750436" description="Secreted protein" evidence="1">
    <location>
        <begin position="22"/>
        <end position="147"/>
    </location>
</feature>
<reference evidence="2" key="2">
    <citation type="journal article" date="2010" name="Nature">
        <title>Comparative genomics reveals mobile pathogenicity chromosomes in Fusarium.</title>
        <authorList>
            <person name="Ma L.J."/>
            <person name="van der Does H.C."/>
            <person name="Borkovich K.A."/>
            <person name="Coleman J.J."/>
            <person name="Daboussi M.J."/>
            <person name="Di Pietro A."/>
            <person name="Dufresne M."/>
            <person name="Freitag M."/>
            <person name="Grabherr M."/>
            <person name="Henrissat B."/>
            <person name="Houterman P.M."/>
            <person name="Kang S."/>
            <person name="Shim W.B."/>
            <person name="Woloshuk C."/>
            <person name="Xie X."/>
            <person name="Xu J.R."/>
            <person name="Antoniw J."/>
            <person name="Baker S.E."/>
            <person name="Bluhm B.H."/>
            <person name="Breakspear A."/>
            <person name="Brown D.W."/>
            <person name="Butchko R.A."/>
            <person name="Chapman S."/>
            <person name="Coulson R."/>
            <person name="Coutinho P.M."/>
            <person name="Danchin E.G."/>
            <person name="Diener A."/>
            <person name="Gale L.R."/>
            <person name="Gardiner D.M."/>
            <person name="Goff S."/>
            <person name="Hammond-Kosack K.E."/>
            <person name="Hilburn K."/>
            <person name="Hua-Van A."/>
            <person name="Jonkers W."/>
            <person name="Kazan K."/>
            <person name="Kodira C.D."/>
            <person name="Koehrsen M."/>
            <person name="Kumar L."/>
            <person name="Lee Y.H."/>
            <person name="Li L."/>
            <person name="Manners J.M."/>
            <person name="Miranda-Saavedra D."/>
            <person name="Mukherjee M."/>
            <person name="Park G."/>
            <person name="Park J."/>
            <person name="Park S.Y."/>
            <person name="Proctor R.H."/>
            <person name="Regev A."/>
            <person name="Ruiz-Roldan M.C."/>
            <person name="Sain D."/>
            <person name="Sakthikumar S."/>
            <person name="Sykes S."/>
            <person name="Schwartz D.C."/>
            <person name="Turgeon B.G."/>
            <person name="Wapinski I."/>
            <person name="Yoder O."/>
            <person name="Young S."/>
            <person name="Zeng Q."/>
            <person name="Zhou S."/>
            <person name="Galagan J."/>
            <person name="Cuomo C.A."/>
            <person name="Kistler H.C."/>
            <person name="Rep M."/>
        </authorList>
    </citation>
    <scope>GENOME REANNOTATION</scope>
    <source>
        <strain evidence="2">PH-1 / ATCC MYA-4620 / FGSC 9075 / NRRL 31084</strain>
    </source>
</reference>
<accession>A0A098CZF4</accession>
<evidence type="ECO:0000256" key="1">
    <source>
        <dbReference type="SAM" id="SignalP"/>
    </source>
</evidence>
<dbReference type="EMBL" id="HG970332">
    <property type="status" value="NOT_ANNOTATED_CDS"/>
    <property type="molecule type" value="Genomic_DNA"/>
</dbReference>
<dbReference type="AlphaFoldDB" id="A0A098CZF4"/>